<evidence type="ECO:0000313" key="3">
    <source>
        <dbReference type="Proteomes" id="UP000051139"/>
    </source>
</evidence>
<evidence type="ECO:0000313" key="1">
    <source>
        <dbReference type="EMBL" id="GEK28468.1"/>
    </source>
</evidence>
<evidence type="ECO:0000313" key="2">
    <source>
        <dbReference type="EMBL" id="KRN94893.1"/>
    </source>
</evidence>
<reference evidence="1 4" key="2">
    <citation type="submission" date="2019-07" db="EMBL/GenBank/DDBJ databases">
        <title>Whole genome shotgun sequence of Lactobacillus siliginis NBRC 101315.</title>
        <authorList>
            <person name="Hosoyama A."/>
            <person name="Uohara A."/>
            <person name="Ohji S."/>
            <person name="Ichikawa N."/>
        </authorList>
    </citation>
    <scope>NUCLEOTIDE SEQUENCE [LARGE SCALE GENOMIC DNA]</scope>
    <source>
        <strain evidence="1 4">NBRC 101315</strain>
    </source>
</reference>
<proteinExistence type="predicted"/>
<dbReference type="EMBL" id="BJUD01000010">
    <property type="protein sequence ID" value="GEK28468.1"/>
    <property type="molecule type" value="Genomic_DNA"/>
</dbReference>
<evidence type="ECO:0000313" key="4">
    <source>
        <dbReference type="Proteomes" id="UP000321429"/>
    </source>
</evidence>
<keyword evidence="3" id="KW-1185">Reference proteome</keyword>
<reference evidence="2 3" key="1">
    <citation type="journal article" date="2015" name="Genome Announc.">
        <title>Expanding the biotechnology potential of lactobacilli through comparative genomics of 213 strains and associated genera.</title>
        <authorList>
            <person name="Sun Z."/>
            <person name="Harris H.M."/>
            <person name="McCann A."/>
            <person name="Guo C."/>
            <person name="Argimon S."/>
            <person name="Zhang W."/>
            <person name="Yang X."/>
            <person name="Jeffery I.B."/>
            <person name="Cooney J.C."/>
            <person name="Kagawa T.F."/>
            <person name="Liu W."/>
            <person name="Song Y."/>
            <person name="Salvetti E."/>
            <person name="Wrobel A."/>
            <person name="Rasinkangas P."/>
            <person name="Parkhill J."/>
            <person name="Rea M.C."/>
            <person name="O'Sullivan O."/>
            <person name="Ritari J."/>
            <person name="Douillard F.P."/>
            <person name="Paul Ross R."/>
            <person name="Yang R."/>
            <person name="Briner A.E."/>
            <person name="Felis G.E."/>
            <person name="de Vos W.M."/>
            <person name="Barrangou R."/>
            <person name="Klaenhammer T.R."/>
            <person name="Caufield P.W."/>
            <person name="Cui Y."/>
            <person name="Zhang H."/>
            <person name="O'Toole P.W."/>
        </authorList>
    </citation>
    <scope>NUCLEOTIDE SEQUENCE [LARGE SCALE GENOMIC DNA]</scope>
    <source>
        <strain evidence="2 3">DSM 22696</strain>
    </source>
</reference>
<accession>A0A0R2L7R3</accession>
<dbReference type="PATRIC" id="fig|348151.3.peg.443"/>
<evidence type="ECO:0008006" key="5">
    <source>
        <dbReference type="Google" id="ProtNLM"/>
    </source>
</evidence>
<protein>
    <recommendedName>
        <fullName evidence="5">DUF3114 domain-containing protein</fullName>
    </recommendedName>
</protein>
<gene>
    <name evidence="2" type="ORF">IV55_GL000436</name>
    <name evidence="1" type="ORF">LSI01_07790</name>
</gene>
<dbReference type="OrthoDB" id="2231884at2"/>
<dbReference type="EMBL" id="JQCB01000012">
    <property type="protein sequence ID" value="KRN94893.1"/>
    <property type="molecule type" value="Genomic_DNA"/>
</dbReference>
<dbReference type="Pfam" id="PF11311">
    <property type="entry name" value="DUF3114"/>
    <property type="match status" value="1"/>
</dbReference>
<dbReference type="InterPro" id="IPR021462">
    <property type="entry name" value="DUF3114"/>
</dbReference>
<name>A0A0R2L7R3_9LACO</name>
<dbReference type="Proteomes" id="UP000321429">
    <property type="component" value="Unassembled WGS sequence"/>
</dbReference>
<dbReference type="Proteomes" id="UP000051139">
    <property type="component" value="Unassembled WGS sequence"/>
</dbReference>
<comment type="caution">
    <text evidence="2">The sequence shown here is derived from an EMBL/GenBank/DDBJ whole genome shotgun (WGS) entry which is preliminary data.</text>
</comment>
<organism evidence="2 3">
    <name type="scientific">Furfurilactobacillus siliginis</name>
    <dbReference type="NCBI Taxonomy" id="348151"/>
    <lineage>
        <taxon>Bacteria</taxon>
        <taxon>Bacillati</taxon>
        <taxon>Bacillota</taxon>
        <taxon>Bacilli</taxon>
        <taxon>Lactobacillales</taxon>
        <taxon>Lactobacillaceae</taxon>
        <taxon>Furfurilactobacillus</taxon>
    </lineage>
</organism>
<dbReference type="RefSeq" id="WP_057811160.1">
    <property type="nucleotide sequence ID" value="NZ_BJUD01000010.1"/>
</dbReference>
<dbReference type="AlphaFoldDB" id="A0A0R2L7R3"/>
<sequence>MSNHQTLISLIQPPVSLGDANMDKYVTNTYDLLVKLGDHEHWDDGALSAVAHLVANSVNDQNLTTQFNEWRITCNIAGSPIFNTLFQASTSAPQTKLDQLLSALGGHLTQQTGDLAIDRPFAKTLSPNDSFWSQLAQTVQVAFPDGFALDDATTRMVHQLRYHIDAHNVAFVRDNFKQPGQNDLDALLAFDRDALAHGKAASAASSSRMHNKQPEALARGVLPTLPTGNFKRLVNFHSEFIVASVPVPTFITIPLAQIANVNDVPAYVRALTLEERNALVNGASFNYADTNDYRQPNSIHQRLDIHYGQNDPLVRRLAMKPYTSPKSEPRVIQILQQQYDAAVKNSDR</sequence>